<comment type="subunit">
    <text evidence="1">Component of the FACT complex.</text>
</comment>
<evidence type="ECO:0000313" key="4">
    <source>
        <dbReference type="EMBL" id="RZC58710.1"/>
    </source>
</evidence>
<dbReference type="Proteomes" id="UP000316621">
    <property type="component" value="Chromosome 4"/>
</dbReference>
<dbReference type="GO" id="GO:0031491">
    <property type="term" value="F:nucleosome binding"/>
    <property type="evidence" value="ECO:0007669"/>
    <property type="project" value="TreeGrafter"/>
</dbReference>
<dbReference type="InterPro" id="IPR056595">
    <property type="entry name" value="Fact-SPT16_PH"/>
</dbReference>
<dbReference type="Pfam" id="PF08512">
    <property type="entry name" value="Rttp106-like_middle"/>
    <property type="match status" value="1"/>
</dbReference>
<dbReference type="STRING" id="3469.A0A4Y7JFC3"/>
<dbReference type="GO" id="GO:0006260">
    <property type="term" value="P:DNA replication"/>
    <property type="evidence" value="ECO:0007669"/>
    <property type="project" value="UniProtKB-KW"/>
</dbReference>
<dbReference type="EMBL" id="CM010718">
    <property type="protein sequence ID" value="RZC58710.1"/>
    <property type="molecule type" value="Genomic_DNA"/>
</dbReference>
<keyword evidence="1" id="KW-0227">DNA damage</keyword>
<keyword evidence="1" id="KW-0539">Nucleus</keyword>
<name>A0A4Y7JFC3_PAPSO</name>
<dbReference type="PANTHER" id="PTHR13980">
    <property type="entry name" value="CDC68 RELATED"/>
    <property type="match status" value="1"/>
</dbReference>
<organism evidence="4 5">
    <name type="scientific">Papaver somniferum</name>
    <name type="common">Opium poppy</name>
    <dbReference type="NCBI Taxonomy" id="3469"/>
    <lineage>
        <taxon>Eukaryota</taxon>
        <taxon>Viridiplantae</taxon>
        <taxon>Streptophyta</taxon>
        <taxon>Embryophyta</taxon>
        <taxon>Tracheophyta</taxon>
        <taxon>Spermatophyta</taxon>
        <taxon>Magnoliopsida</taxon>
        <taxon>Ranunculales</taxon>
        <taxon>Papaveraceae</taxon>
        <taxon>Papaveroideae</taxon>
        <taxon>Papaver</taxon>
    </lineage>
</organism>
<evidence type="ECO:0000259" key="2">
    <source>
        <dbReference type="Pfam" id="PF08512"/>
    </source>
</evidence>
<gene>
    <name evidence="4" type="ORF">C5167_006009</name>
</gene>
<comment type="similarity">
    <text evidence="1">Belongs to the peptidase M24 family. SPT16 subfamily.</text>
</comment>
<dbReference type="InterPro" id="IPR040258">
    <property type="entry name" value="Spt16"/>
</dbReference>
<evidence type="ECO:0000259" key="3">
    <source>
        <dbReference type="Pfam" id="PF24824"/>
    </source>
</evidence>
<keyword evidence="1" id="KW-0158">Chromosome</keyword>
<dbReference type="GO" id="GO:0006368">
    <property type="term" value="P:transcription elongation by RNA polymerase II"/>
    <property type="evidence" value="ECO:0007669"/>
    <property type="project" value="TreeGrafter"/>
</dbReference>
<dbReference type="AlphaFoldDB" id="A0A4Y7JFC3"/>
<keyword evidence="1" id="KW-0235">DNA replication</keyword>
<proteinExistence type="inferred from homology"/>
<dbReference type="GO" id="GO:0006281">
    <property type="term" value="P:DNA repair"/>
    <property type="evidence" value="ECO:0007669"/>
    <property type="project" value="UniProtKB-UniRule"/>
</dbReference>
<dbReference type="InterPro" id="IPR011993">
    <property type="entry name" value="PH-like_dom_sf"/>
</dbReference>
<accession>A0A4Y7JFC3</accession>
<evidence type="ECO:0000256" key="1">
    <source>
        <dbReference type="RuleBase" id="RU367052"/>
    </source>
</evidence>
<dbReference type="PANTHER" id="PTHR13980:SF15">
    <property type="entry name" value="FACT COMPLEX SUBUNIT SPT16"/>
    <property type="match status" value="1"/>
</dbReference>
<feature type="domain" description="Histone chaperone RTT106/FACT complex subunit SPT16-like middle" evidence="2">
    <location>
        <begin position="115"/>
        <end position="187"/>
    </location>
</feature>
<evidence type="ECO:0000313" key="5">
    <source>
        <dbReference type="Proteomes" id="UP000316621"/>
    </source>
</evidence>
<comment type="subcellular location">
    <subcellularLocation>
        <location evidence="1">Nucleus</location>
    </subcellularLocation>
    <subcellularLocation>
        <location evidence="1">Chromosome</location>
    </subcellularLocation>
</comment>
<keyword evidence="1" id="KW-0804">Transcription</keyword>
<dbReference type="InterPro" id="IPR013719">
    <property type="entry name" value="RTT106/SPT16-like_middle_dom"/>
</dbReference>
<sequence length="209" mass="24202">MVSSDLGMTGMRPLVHFHFRRPIKLGKEKSKDIEFHLVQCPLGQKRSDHDSDKIEKEKRIRHGRCNEDLKNFVDKVDAQWSSQPIAPSCLFDELEKVYEFYGDLPSKISAAFALTSFNLIVLVETPFVVFPLRDIEIVNLALLRPGIIDMTVIFQDFEKDNVLQISSIPLKSFASIKDRLNWGQVKYYVNTAELDWMAIVKRIRDFPEK</sequence>
<reference evidence="4 5" key="1">
    <citation type="journal article" date="2018" name="Science">
        <title>The opium poppy genome and morphinan production.</title>
        <authorList>
            <person name="Guo L."/>
            <person name="Winzer T."/>
            <person name="Yang X."/>
            <person name="Li Y."/>
            <person name="Ning Z."/>
            <person name="He Z."/>
            <person name="Teodor R."/>
            <person name="Lu Y."/>
            <person name="Bowser T.A."/>
            <person name="Graham I.A."/>
            <person name="Ye K."/>
        </authorList>
    </citation>
    <scope>NUCLEOTIDE SEQUENCE [LARGE SCALE GENOMIC DNA]</scope>
    <source>
        <strain evidence="5">cv. HN1</strain>
        <tissue evidence="4">Leaves</tissue>
    </source>
</reference>
<comment type="function">
    <text evidence="1">Component of the FACT complex, a general chromatin factor that acts to reorganize nucleosomes. The FACT complex is involved in multiple processes that require DNA as a template such as mRNA elongation, DNA replication and DNA repair. During transcription elongation the FACT complex acts as a histone chaperone that both destabilizes and restores nucleosomal structure. It facilitates the passage of RNA polymerase II and transcription by promoting the dissociation of one histone H2A-H2B dimer from the nucleosome, then subsequently promotes the reestablishment of the nucleosome following the passage of RNA polymerase II.</text>
</comment>
<dbReference type="OrthoDB" id="1923712at2759"/>
<feature type="domain" description="FACT complex subunit SPT16 PH-like" evidence="3">
    <location>
        <begin position="11"/>
        <end position="76"/>
    </location>
</feature>
<dbReference type="Gene3D" id="2.30.29.30">
    <property type="entry name" value="Pleckstrin-homology domain (PH domain)/Phosphotyrosine-binding domain (PTB)"/>
    <property type="match status" value="1"/>
</dbReference>
<dbReference type="Gene3D" id="2.30.29.150">
    <property type="match status" value="1"/>
</dbReference>
<dbReference type="GO" id="GO:0035101">
    <property type="term" value="C:FACT complex"/>
    <property type="evidence" value="ECO:0007669"/>
    <property type="project" value="UniProtKB-UniRule"/>
</dbReference>
<dbReference type="Pfam" id="PF24824">
    <property type="entry name" value="PH_SPT16"/>
    <property type="match status" value="1"/>
</dbReference>
<dbReference type="Gramene" id="RZC58710">
    <property type="protein sequence ID" value="RZC58710"/>
    <property type="gene ID" value="C5167_006009"/>
</dbReference>
<keyword evidence="1" id="KW-0805">Transcription regulation</keyword>
<keyword evidence="1" id="KW-0234">DNA repair</keyword>
<keyword evidence="5" id="KW-1185">Reference proteome</keyword>
<protein>
    <recommendedName>
        <fullName evidence="1">FACT complex subunit</fullName>
    </recommendedName>
</protein>